<dbReference type="Pfam" id="PF02949">
    <property type="entry name" value="7tm_6"/>
    <property type="match status" value="1"/>
</dbReference>
<dbReference type="OrthoDB" id="6617147at2759"/>
<keyword evidence="4 9" id="KW-0552">Olfaction</keyword>
<evidence type="ECO:0000256" key="5">
    <source>
        <dbReference type="ARBA" id="ARBA00022989"/>
    </source>
</evidence>
<reference evidence="10" key="1">
    <citation type="submission" date="2019-02" db="EMBL/GenBank/DDBJ databases">
        <title>Genome of the parasitoid wasp Diachasma alloeum, an emerging model for ecological speciation and transitions to asexual reproduction.</title>
        <authorList>
            <person name="Robertson H.M."/>
            <person name="Walden K.K."/>
            <person name="Tvedte E.S."/>
            <person name="Hood G.R."/>
            <person name="Feder J.L."/>
            <person name="Forbes A.A."/>
            <person name="Logsdon J.M."/>
            <person name="Mcelroy K.E."/>
        </authorList>
    </citation>
    <scope>NUCLEOTIDE SEQUENCE [LARGE SCALE GENOMIC DNA]</scope>
    <source>
        <strain evidence="10">Michigan</strain>
    </source>
</reference>
<organism evidence="10 11">
    <name type="scientific">Diachasma alloeum</name>
    <dbReference type="NCBI Taxonomy" id="454923"/>
    <lineage>
        <taxon>Eukaryota</taxon>
        <taxon>Metazoa</taxon>
        <taxon>Ecdysozoa</taxon>
        <taxon>Arthropoda</taxon>
        <taxon>Hexapoda</taxon>
        <taxon>Insecta</taxon>
        <taxon>Pterygota</taxon>
        <taxon>Neoptera</taxon>
        <taxon>Endopterygota</taxon>
        <taxon>Hymenoptera</taxon>
        <taxon>Apocrita</taxon>
        <taxon>Ichneumonoidea</taxon>
        <taxon>Braconidae</taxon>
        <taxon>Opiinae</taxon>
        <taxon>Diachasma</taxon>
    </lineage>
</organism>
<dbReference type="GeneID" id="107041471"/>
<name>A0A4E0RMX2_9HYME</name>
<protein>
    <recommendedName>
        <fullName evidence="9">Odorant receptor</fullName>
    </recommendedName>
</protein>
<dbReference type="KEGG" id="dam:107041471"/>
<dbReference type="GO" id="GO:0007165">
    <property type="term" value="P:signal transduction"/>
    <property type="evidence" value="ECO:0007669"/>
    <property type="project" value="UniProtKB-KW"/>
</dbReference>
<comment type="subcellular location">
    <subcellularLocation>
        <location evidence="9">Cell membrane</location>
        <topology evidence="9">Multi-pass membrane protein</topology>
    </subcellularLocation>
    <subcellularLocation>
        <location evidence="1">Membrane</location>
        <topology evidence="1">Multi-pass membrane protein</topology>
    </subcellularLocation>
</comment>
<keyword evidence="3 9" id="KW-0812">Transmembrane</keyword>
<dbReference type="GO" id="GO:0005549">
    <property type="term" value="F:odorant binding"/>
    <property type="evidence" value="ECO:0007669"/>
    <property type="project" value="InterPro"/>
</dbReference>
<accession>A0A4E0RMX2</accession>
<keyword evidence="7 9" id="KW-0675">Receptor</keyword>
<evidence type="ECO:0000256" key="8">
    <source>
        <dbReference type="ARBA" id="ARBA00023224"/>
    </source>
</evidence>
<sequence>MMPDTELDEKFRQAKKVWHSVNLSLVWMGMWPVNVTTSGRIKLTAYLTYWIIKLSLEITELFMVIGSLDTVIDNFAVTGVELVGFSRVITWRFSPVIYKVINEIQQFREYANFKDSVEMEIFIRHSQSSQRFHRFLIWPMCVCTLSWYFTPLMDYLSASMHNETIPLQPPYRFPPIIDISQGYLAIIVYLFDFPLMYTGLCGTSTYSTHFLLINEICAQLAILAHRIRNFEPEKCTNISEAVGHIVDKHVMLIRVTKNLNDSTTIYLVIELLNTTVLIALCSYNVLINLEDTFLVGLITFASFLLALMIMIYTDCYMGECLQTEAMNLFQAFRECDIHKWPISWRKALIICTLRAHIPLEMTAGKFFKFTLSGFINILRSSMAYISMLRAML</sequence>
<dbReference type="InterPro" id="IPR004117">
    <property type="entry name" value="7tm6_olfct_rcpt"/>
</dbReference>
<dbReference type="AlphaFoldDB" id="A0A4E0RMX2"/>
<evidence type="ECO:0000256" key="2">
    <source>
        <dbReference type="ARBA" id="ARBA00022606"/>
    </source>
</evidence>
<evidence type="ECO:0000313" key="11">
    <source>
        <dbReference type="Proteomes" id="UP000297026"/>
    </source>
</evidence>
<feature type="transmembrane region" description="Helical" evidence="9">
    <location>
        <begin position="173"/>
        <end position="191"/>
    </location>
</feature>
<keyword evidence="6 9" id="KW-0472">Membrane</keyword>
<evidence type="ECO:0000256" key="6">
    <source>
        <dbReference type="ARBA" id="ARBA00023136"/>
    </source>
</evidence>
<dbReference type="EMBL" id="ML158708">
    <property type="protein sequence ID" value="THK33118.1"/>
    <property type="molecule type" value="Genomic_DNA"/>
</dbReference>
<comment type="caution">
    <text evidence="9">Lacks conserved residue(s) required for the propagation of feature annotation.</text>
</comment>
<dbReference type="GO" id="GO:0005886">
    <property type="term" value="C:plasma membrane"/>
    <property type="evidence" value="ECO:0007669"/>
    <property type="project" value="UniProtKB-SubCell"/>
</dbReference>
<evidence type="ECO:0000256" key="7">
    <source>
        <dbReference type="ARBA" id="ARBA00023170"/>
    </source>
</evidence>
<dbReference type="PANTHER" id="PTHR21137:SF42">
    <property type="entry name" value="ODORANT RECEPTOR 83A"/>
    <property type="match status" value="1"/>
</dbReference>
<evidence type="ECO:0000313" key="10">
    <source>
        <dbReference type="EMBL" id="THK33118.1"/>
    </source>
</evidence>
<keyword evidence="8 9" id="KW-0807">Transducer</keyword>
<feature type="transmembrane region" description="Helical" evidence="9">
    <location>
        <begin position="293"/>
        <end position="312"/>
    </location>
</feature>
<dbReference type="PANTHER" id="PTHR21137">
    <property type="entry name" value="ODORANT RECEPTOR"/>
    <property type="match status" value="1"/>
</dbReference>
<evidence type="ECO:0000256" key="1">
    <source>
        <dbReference type="ARBA" id="ARBA00004141"/>
    </source>
</evidence>
<comment type="similarity">
    <text evidence="9">Belongs to the insect chemoreceptor superfamily. Heteromeric odorant receptor channel (TC 1.A.69) family.</text>
</comment>
<evidence type="ECO:0000256" key="4">
    <source>
        <dbReference type="ARBA" id="ARBA00022725"/>
    </source>
</evidence>
<evidence type="ECO:0000256" key="9">
    <source>
        <dbReference type="RuleBase" id="RU351113"/>
    </source>
</evidence>
<keyword evidence="11" id="KW-1185">Reference proteome</keyword>
<dbReference type="CTD" id="107041471"/>
<keyword evidence="5 9" id="KW-1133">Transmembrane helix</keyword>
<feature type="transmembrane region" description="Helical" evidence="9">
    <location>
        <begin position="135"/>
        <end position="153"/>
    </location>
</feature>
<dbReference type="GO" id="GO:0004984">
    <property type="term" value="F:olfactory receptor activity"/>
    <property type="evidence" value="ECO:0007669"/>
    <property type="project" value="InterPro"/>
</dbReference>
<evidence type="ECO:0000256" key="3">
    <source>
        <dbReference type="ARBA" id="ARBA00022692"/>
    </source>
</evidence>
<keyword evidence="2 9" id="KW-0716">Sensory transduction</keyword>
<dbReference type="Proteomes" id="UP000297026">
    <property type="component" value="Unassembled WGS sequence"/>
</dbReference>
<proteinExistence type="inferred from homology"/>
<feature type="transmembrane region" description="Helical" evidence="9">
    <location>
        <begin position="264"/>
        <end position="287"/>
    </location>
</feature>
<gene>
    <name evidence="10" type="primary">Or197</name>
    <name evidence="10" type="ORF">DALL_DALL000306</name>
</gene>